<organism evidence="1 2">
    <name type="scientific">Flavobacterium branchiophilum</name>
    <dbReference type="NCBI Taxonomy" id="55197"/>
    <lineage>
        <taxon>Bacteria</taxon>
        <taxon>Pseudomonadati</taxon>
        <taxon>Bacteroidota</taxon>
        <taxon>Flavobacteriia</taxon>
        <taxon>Flavobacteriales</taxon>
        <taxon>Flavobacteriaceae</taxon>
        <taxon>Flavobacterium</taxon>
    </lineage>
</organism>
<dbReference type="RefSeq" id="WP_097554790.1">
    <property type="nucleotide sequence ID" value="NZ_PCMW01000098.1"/>
</dbReference>
<proteinExistence type="predicted"/>
<name>A0A2H3KNE8_9FLAO</name>
<gene>
    <name evidence="1" type="ORF">B0A77_13595</name>
</gene>
<dbReference type="EMBL" id="PCMW01000098">
    <property type="protein sequence ID" value="PDS22387.1"/>
    <property type="molecule type" value="Genomic_DNA"/>
</dbReference>
<dbReference type="Proteomes" id="UP000220828">
    <property type="component" value="Unassembled WGS sequence"/>
</dbReference>
<dbReference type="AlphaFoldDB" id="A0A2H3KNE8"/>
<evidence type="ECO:0000313" key="2">
    <source>
        <dbReference type="Proteomes" id="UP000220828"/>
    </source>
</evidence>
<evidence type="ECO:0000313" key="1">
    <source>
        <dbReference type="EMBL" id="PDS22387.1"/>
    </source>
</evidence>
<protein>
    <submittedName>
        <fullName evidence="1">Uncharacterized protein</fullName>
    </submittedName>
</protein>
<reference evidence="1 2" key="1">
    <citation type="submission" date="2017-09" db="EMBL/GenBank/DDBJ databases">
        <title>Whole genomes of Flavobacteriaceae.</title>
        <authorList>
            <person name="Stine C."/>
            <person name="Li C."/>
            <person name="Tadesse D."/>
        </authorList>
    </citation>
    <scope>NUCLEOTIDE SEQUENCE [LARGE SCALE GENOMIC DNA]</scope>
    <source>
        <strain evidence="1 2">ATCC 35036</strain>
    </source>
</reference>
<comment type="caution">
    <text evidence="1">The sequence shown here is derived from an EMBL/GenBank/DDBJ whole genome shotgun (WGS) entry which is preliminary data.</text>
</comment>
<accession>A0A2H3KNE8</accession>
<sequence>MKHYQPTKALLDLDKVIKYDSEYLPTFSPGERTLIKYKRAKLMAGLEVELSSQLLYKIQATLEQIQKKNWQPENPILYKKYD</sequence>